<evidence type="ECO:0000313" key="2">
    <source>
        <dbReference type="Proteomes" id="UP000319976"/>
    </source>
</evidence>
<dbReference type="AlphaFoldDB" id="A0A517T8N0"/>
<sequence>MATRNYAQTYHVCDGEYLAVVSPGNLEETHLQNLKLLLQWYQTLAEIVKLSIMMSFFARFRIARINFIVSPRQRGCCHQW</sequence>
<dbReference type="KEGG" id="chya:V22_19670"/>
<organism evidence="1 2">
    <name type="scientific">Calycomorphotria hydatis</name>
    <dbReference type="NCBI Taxonomy" id="2528027"/>
    <lineage>
        <taxon>Bacteria</taxon>
        <taxon>Pseudomonadati</taxon>
        <taxon>Planctomycetota</taxon>
        <taxon>Planctomycetia</taxon>
        <taxon>Planctomycetales</taxon>
        <taxon>Planctomycetaceae</taxon>
        <taxon>Calycomorphotria</taxon>
    </lineage>
</organism>
<name>A0A517T8N0_9PLAN</name>
<dbReference type="Proteomes" id="UP000319976">
    <property type="component" value="Chromosome"/>
</dbReference>
<dbReference type="EMBL" id="CP036316">
    <property type="protein sequence ID" value="QDT64726.1"/>
    <property type="molecule type" value="Genomic_DNA"/>
</dbReference>
<protein>
    <submittedName>
        <fullName evidence="1">Uncharacterized protein</fullName>
    </submittedName>
</protein>
<evidence type="ECO:0000313" key="1">
    <source>
        <dbReference type="EMBL" id="QDT64726.1"/>
    </source>
</evidence>
<reference evidence="1 2" key="1">
    <citation type="submission" date="2019-02" db="EMBL/GenBank/DDBJ databases">
        <title>Deep-cultivation of Planctomycetes and their phenomic and genomic characterization uncovers novel biology.</title>
        <authorList>
            <person name="Wiegand S."/>
            <person name="Jogler M."/>
            <person name="Boedeker C."/>
            <person name="Pinto D."/>
            <person name="Vollmers J."/>
            <person name="Rivas-Marin E."/>
            <person name="Kohn T."/>
            <person name="Peeters S.H."/>
            <person name="Heuer A."/>
            <person name="Rast P."/>
            <person name="Oberbeckmann S."/>
            <person name="Bunk B."/>
            <person name="Jeske O."/>
            <person name="Meyerdierks A."/>
            <person name="Storesund J.E."/>
            <person name="Kallscheuer N."/>
            <person name="Luecker S."/>
            <person name="Lage O.M."/>
            <person name="Pohl T."/>
            <person name="Merkel B.J."/>
            <person name="Hornburger P."/>
            <person name="Mueller R.-W."/>
            <person name="Bruemmer F."/>
            <person name="Labrenz M."/>
            <person name="Spormann A.M."/>
            <person name="Op den Camp H."/>
            <person name="Overmann J."/>
            <person name="Amann R."/>
            <person name="Jetten M.S.M."/>
            <person name="Mascher T."/>
            <person name="Medema M.H."/>
            <person name="Devos D.P."/>
            <person name="Kaster A.-K."/>
            <person name="Ovreas L."/>
            <person name="Rohde M."/>
            <person name="Galperin M.Y."/>
            <person name="Jogler C."/>
        </authorList>
    </citation>
    <scope>NUCLEOTIDE SEQUENCE [LARGE SCALE GENOMIC DNA]</scope>
    <source>
        <strain evidence="1 2">V22</strain>
    </source>
</reference>
<accession>A0A517T8N0</accession>
<gene>
    <name evidence="1" type="ORF">V22_19670</name>
</gene>
<proteinExistence type="predicted"/>
<keyword evidence="2" id="KW-1185">Reference proteome</keyword>